<name>A0ABT2ZER7_9RHOB</name>
<proteinExistence type="inferred from homology"/>
<dbReference type="EC" id="2.4.-.-" evidence="6"/>
<dbReference type="PANTHER" id="PTHR43630:SF1">
    <property type="entry name" value="POLY-BETA-1,6-N-ACETYL-D-GLUCOSAMINE SYNTHASE"/>
    <property type="match status" value="1"/>
</dbReference>
<evidence type="ECO:0000256" key="2">
    <source>
        <dbReference type="ARBA" id="ARBA00022676"/>
    </source>
</evidence>
<keyword evidence="3 6" id="KW-0808">Transferase</keyword>
<feature type="transmembrane region" description="Helical" evidence="4">
    <location>
        <begin position="498"/>
        <end position="522"/>
    </location>
</feature>
<dbReference type="EMBL" id="JAOWKY010000003">
    <property type="protein sequence ID" value="MCV2869624.1"/>
    <property type="molecule type" value="Genomic_DNA"/>
</dbReference>
<feature type="domain" description="Type II secretion system protein GspE N-terminal" evidence="5">
    <location>
        <begin position="70"/>
        <end position="149"/>
    </location>
</feature>
<keyword evidence="2 6" id="KW-0328">Glycosyltransferase</keyword>
<dbReference type="Gene3D" id="3.90.550.10">
    <property type="entry name" value="Spore Coat Polysaccharide Biosynthesis Protein SpsA, Chain A"/>
    <property type="match status" value="1"/>
</dbReference>
<dbReference type="Pfam" id="PF13641">
    <property type="entry name" value="Glyco_tranf_2_3"/>
    <property type="match status" value="1"/>
</dbReference>
<feature type="transmembrane region" description="Helical" evidence="4">
    <location>
        <begin position="202"/>
        <end position="225"/>
    </location>
</feature>
<keyword evidence="4" id="KW-0472">Membrane</keyword>
<accession>A0ABT2ZER7</accession>
<dbReference type="SUPFAM" id="SSF160246">
    <property type="entry name" value="EspE N-terminal domain-like"/>
    <property type="match status" value="1"/>
</dbReference>
<dbReference type="PANTHER" id="PTHR43630">
    <property type="entry name" value="POLY-BETA-1,6-N-ACETYL-D-GLUCOSAMINE SYNTHASE"/>
    <property type="match status" value="1"/>
</dbReference>
<evidence type="ECO:0000256" key="4">
    <source>
        <dbReference type="SAM" id="Phobius"/>
    </source>
</evidence>
<dbReference type="Proteomes" id="UP001652542">
    <property type="component" value="Unassembled WGS sequence"/>
</dbReference>
<keyword evidence="4" id="KW-1133">Transmembrane helix</keyword>
<protein>
    <submittedName>
        <fullName evidence="6">Glycosyltransferase</fullName>
        <ecNumber evidence="6">2.4.-.-</ecNumber>
    </submittedName>
</protein>
<dbReference type="InterPro" id="IPR037257">
    <property type="entry name" value="T2SS_E_N_sf"/>
</dbReference>
<evidence type="ECO:0000313" key="7">
    <source>
        <dbReference type="Proteomes" id="UP001652542"/>
    </source>
</evidence>
<keyword evidence="4" id="KW-0812">Transmembrane</keyword>
<dbReference type="InterPro" id="IPR007831">
    <property type="entry name" value="T2SS_GspE_N"/>
</dbReference>
<comment type="similarity">
    <text evidence="1">Belongs to the glycosyltransferase 2 family.</text>
</comment>
<dbReference type="RefSeq" id="WP_263735272.1">
    <property type="nucleotide sequence ID" value="NZ_JAOWKY010000003.1"/>
</dbReference>
<feature type="transmembrane region" description="Helical" evidence="4">
    <location>
        <begin position="178"/>
        <end position="196"/>
    </location>
</feature>
<evidence type="ECO:0000259" key="5">
    <source>
        <dbReference type="Pfam" id="PF05157"/>
    </source>
</evidence>
<reference evidence="6 7" key="1">
    <citation type="submission" date="2022-10" db="EMBL/GenBank/DDBJ databases">
        <title>Defluviimonas sp. nov., isolated from ocean surface water.</title>
        <authorList>
            <person name="He W."/>
            <person name="Wang L."/>
            <person name="Zhang D.-F."/>
        </authorList>
    </citation>
    <scope>NUCLEOTIDE SEQUENCE [LARGE SCALE GENOMIC DNA]</scope>
    <source>
        <strain evidence="6 7">WL0002</strain>
    </source>
</reference>
<evidence type="ECO:0000256" key="3">
    <source>
        <dbReference type="ARBA" id="ARBA00022679"/>
    </source>
</evidence>
<evidence type="ECO:0000313" key="6">
    <source>
        <dbReference type="EMBL" id="MCV2869624.1"/>
    </source>
</evidence>
<sequence>MAVSDGPRARERPGRPPLGRILLERRAVAPGNMLRALALQARHDARLGDILLSRRWVSEHDLTRALCEQWGTEAADLSAEPPDSRLVDLVGPERCLAEAAVPWRRIGAVTVIATARPEDFDRVRRDMAPLIGSCVMAIAPESKIQAAIADSGARSLVRRAETRTPERESCRAMGSARAARAGWVVIACLVGLTSFAPRAVFVAFALWAIVTLFLTSALKAVAFWAEWRALQRPLPPSAGRSDAKLPVVSVMVPLFREDDIAPRLVARLGRIDYPRELLDIVLVVEEVDIHTQAALSAAKLPTWMRVVLVPDGPIRTKPRALNLALDFCRGRIIGVWDAEDAPEPGQIRQIVRRFAEAGPRVGCLQGVLDYYNADHNWLTRCFTIEYAAWFRAMLPGLARLGLVVPLGGTTVFFRREVLENLGGWDAHNVTEDADLGLRLARHGYRTELVPTVTEEEPNSRVVPWIRQRSRWQKGYAITWAVHMRDPSRLWRELGAKRFIGIQILFLGSLSQAVLAPILWSFWALSLKLPHPFAPLSDSGWMTALWSLFLASEAVSLVVAVWSLREPKHRHLIKWVPLLHLYAPLASLSSYKAIYEVVAKPFYWDKTAHGIIDGAPGAGPEATPRAEGTRPILIRLRGRVPTPASALKDIA</sequence>
<gene>
    <name evidence="6" type="ORF">OEW28_13400</name>
</gene>
<dbReference type="InterPro" id="IPR029044">
    <property type="entry name" value="Nucleotide-diphossugar_trans"/>
</dbReference>
<feature type="transmembrane region" description="Helical" evidence="4">
    <location>
        <begin position="542"/>
        <end position="563"/>
    </location>
</feature>
<evidence type="ECO:0000256" key="1">
    <source>
        <dbReference type="ARBA" id="ARBA00006739"/>
    </source>
</evidence>
<dbReference type="Pfam" id="PF05157">
    <property type="entry name" value="MshEN"/>
    <property type="match status" value="1"/>
</dbReference>
<keyword evidence="7" id="KW-1185">Reference proteome</keyword>
<dbReference type="GO" id="GO:0016757">
    <property type="term" value="F:glycosyltransferase activity"/>
    <property type="evidence" value="ECO:0007669"/>
    <property type="project" value="UniProtKB-KW"/>
</dbReference>
<organism evidence="6 7">
    <name type="scientific">Albidovulum marisflavi</name>
    <dbReference type="NCBI Taxonomy" id="2984159"/>
    <lineage>
        <taxon>Bacteria</taxon>
        <taxon>Pseudomonadati</taxon>
        <taxon>Pseudomonadota</taxon>
        <taxon>Alphaproteobacteria</taxon>
        <taxon>Rhodobacterales</taxon>
        <taxon>Paracoccaceae</taxon>
        <taxon>Albidovulum</taxon>
    </lineage>
</organism>
<comment type="caution">
    <text evidence="6">The sequence shown here is derived from an EMBL/GenBank/DDBJ whole genome shotgun (WGS) entry which is preliminary data.</text>
</comment>
<dbReference type="SUPFAM" id="SSF53448">
    <property type="entry name" value="Nucleotide-diphospho-sugar transferases"/>
    <property type="match status" value="1"/>
</dbReference>